<evidence type="ECO:0000313" key="1">
    <source>
        <dbReference type="EMBL" id="CAF3279277.1"/>
    </source>
</evidence>
<organism evidence="4 5">
    <name type="scientific">Rotaria socialis</name>
    <dbReference type="NCBI Taxonomy" id="392032"/>
    <lineage>
        <taxon>Eukaryota</taxon>
        <taxon>Metazoa</taxon>
        <taxon>Spiralia</taxon>
        <taxon>Gnathifera</taxon>
        <taxon>Rotifera</taxon>
        <taxon>Eurotatoria</taxon>
        <taxon>Bdelloidea</taxon>
        <taxon>Philodinida</taxon>
        <taxon>Philodinidae</taxon>
        <taxon>Rotaria</taxon>
    </lineage>
</organism>
<comment type="caution">
    <text evidence="4">The sequence shown here is derived from an EMBL/GenBank/DDBJ whole genome shotgun (WGS) entry which is preliminary data.</text>
</comment>
<reference evidence="4" key="1">
    <citation type="submission" date="2021-02" db="EMBL/GenBank/DDBJ databases">
        <authorList>
            <person name="Nowell W R."/>
        </authorList>
    </citation>
    <scope>NUCLEOTIDE SEQUENCE</scope>
</reference>
<dbReference type="EMBL" id="CAJOBO010000162">
    <property type="protein sequence ID" value="CAF4148340.1"/>
    <property type="molecule type" value="Genomic_DNA"/>
</dbReference>
<dbReference type="Proteomes" id="UP000663873">
    <property type="component" value="Unassembled WGS sequence"/>
</dbReference>
<proteinExistence type="predicted"/>
<evidence type="ECO:0000313" key="4">
    <source>
        <dbReference type="EMBL" id="CAF4470204.1"/>
    </source>
</evidence>
<dbReference type="EMBL" id="CAJOBP010005463">
    <property type="protein sequence ID" value="CAF4470204.1"/>
    <property type="molecule type" value="Genomic_DNA"/>
</dbReference>
<evidence type="ECO:0000313" key="2">
    <source>
        <dbReference type="EMBL" id="CAF3409891.1"/>
    </source>
</evidence>
<dbReference type="Proteomes" id="UP000663851">
    <property type="component" value="Unassembled WGS sequence"/>
</dbReference>
<dbReference type="EMBL" id="CAJNXB010005117">
    <property type="protein sequence ID" value="CAF3409891.1"/>
    <property type="molecule type" value="Genomic_DNA"/>
</dbReference>
<dbReference type="OrthoDB" id="10055810at2759"/>
<name>A0A820TCZ5_9BILA</name>
<dbReference type="Proteomes" id="UP000663833">
    <property type="component" value="Unassembled WGS sequence"/>
</dbReference>
<protein>
    <submittedName>
        <fullName evidence="4">Uncharacterized protein</fullName>
    </submittedName>
</protein>
<keyword evidence="5" id="KW-1185">Reference proteome</keyword>
<dbReference type="Proteomes" id="UP000663825">
    <property type="component" value="Unassembled WGS sequence"/>
</dbReference>
<sequence>MHVNDFHEIYLKDQISFLLRVRSSELIKSIVKHATGTNFDGVQQSKMLCHVFEKIQWLIKLFLKVIPPCFAKIYHHTQILRKLRSTLDDYGRFLHLIQRSYLPVSYFDRCKARRSYSLIKEYSTNIGRIIDAFAGSSHATLCQDRVQMNSRHRHRSAWIYQYRFCGCFKDAYTLRNRSTRRWAKFCTI</sequence>
<gene>
    <name evidence="3" type="ORF">HFQ381_LOCUS4190</name>
    <name evidence="1" type="ORF">LUA448_LOCUS6438</name>
    <name evidence="2" type="ORF">TIS948_LOCUS28489</name>
    <name evidence="4" type="ORF">UJA718_LOCUS24133</name>
</gene>
<dbReference type="EMBL" id="CAJNYD010000607">
    <property type="protein sequence ID" value="CAF3279277.1"/>
    <property type="molecule type" value="Genomic_DNA"/>
</dbReference>
<evidence type="ECO:0000313" key="3">
    <source>
        <dbReference type="EMBL" id="CAF4148340.1"/>
    </source>
</evidence>
<evidence type="ECO:0000313" key="5">
    <source>
        <dbReference type="Proteomes" id="UP000663873"/>
    </source>
</evidence>
<accession>A0A820TCZ5</accession>
<dbReference type="AlphaFoldDB" id="A0A820TCZ5"/>